<reference evidence="7" key="2">
    <citation type="submission" date="2023-03" db="EMBL/GenBank/DDBJ databases">
        <authorList>
            <person name="Zhang Z."/>
        </authorList>
    </citation>
    <scope>NUCLEOTIDE SEQUENCE</scope>
    <source>
        <strain evidence="7">DSA</strain>
    </source>
</reference>
<name>A0AAW7ZCY5_9FIRM</name>
<dbReference type="AlphaFoldDB" id="A0AAW7ZCY5"/>
<evidence type="ECO:0000256" key="2">
    <source>
        <dbReference type="ARBA" id="ARBA00022475"/>
    </source>
</evidence>
<feature type="transmembrane region" description="Helical" evidence="6">
    <location>
        <begin position="182"/>
        <end position="200"/>
    </location>
</feature>
<dbReference type="GO" id="GO:0005886">
    <property type="term" value="C:plasma membrane"/>
    <property type="evidence" value="ECO:0007669"/>
    <property type="project" value="UniProtKB-SubCell"/>
</dbReference>
<keyword evidence="3 6" id="KW-0812">Transmembrane</keyword>
<organism evidence="7 8">
    <name type="scientific">Desulforamulus aquiferis</name>
    <dbReference type="NCBI Taxonomy" id="1397668"/>
    <lineage>
        <taxon>Bacteria</taxon>
        <taxon>Bacillati</taxon>
        <taxon>Bacillota</taxon>
        <taxon>Clostridia</taxon>
        <taxon>Eubacteriales</taxon>
        <taxon>Peptococcaceae</taxon>
        <taxon>Desulforamulus</taxon>
    </lineage>
</organism>
<evidence type="ECO:0000256" key="1">
    <source>
        <dbReference type="ARBA" id="ARBA00004651"/>
    </source>
</evidence>
<keyword evidence="2" id="KW-1003">Cell membrane</keyword>
<evidence type="ECO:0000256" key="6">
    <source>
        <dbReference type="SAM" id="Phobius"/>
    </source>
</evidence>
<evidence type="ECO:0000256" key="5">
    <source>
        <dbReference type="ARBA" id="ARBA00023136"/>
    </source>
</evidence>
<evidence type="ECO:0000313" key="7">
    <source>
        <dbReference type="EMBL" id="MDO7787261.1"/>
    </source>
</evidence>
<feature type="transmembrane region" description="Helical" evidence="6">
    <location>
        <begin position="149"/>
        <end position="170"/>
    </location>
</feature>
<dbReference type="Pfam" id="PF01810">
    <property type="entry name" value="LysE"/>
    <property type="match status" value="1"/>
</dbReference>
<dbReference type="EMBL" id="JARPTC010000012">
    <property type="protein sequence ID" value="MDO7787261.1"/>
    <property type="molecule type" value="Genomic_DNA"/>
</dbReference>
<dbReference type="RefSeq" id="WP_304542405.1">
    <property type="nucleotide sequence ID" value="NZ_JARPTC010000012.1"/>
</dbReference>
<dbReference type="GO" id="GO:0015171">
    <property type="term" value="F:amino acid transmembrane transporter activity"/>
    <property type="evidence" value="ECO:0007669"/>
    <property type="project" value="TreeGrafter"/>
</dbReference>
<feature type="transmembrane region" description="Helical" evidence="6">
    <location>
        <begin position="6"/>
        <end position="28"/>
    </location>
</feature>
<keyword evidence="5 6" id="KW-0472">Membrane</keyword>
<feature type="transmembrane region" description="Helical" evidence="6">
    <location>
        <begin position="111"/>
        <end position="137"/>
    </location>
</feature>
<dbReference type="InterPro" id="IPR001123">
    <property type="entry name" value="LeuE-type"/>
</dbReference>
<dbReference type="Proteomes" id="UP001172911">
    <property type="component" value="Unassembled WGS sequence"/>
</dbReference>
<gene>
    <name evidence="7" type="ORF">P6N53_08520</name>
</gene>
<comment type="caution">
    <text evidence="7">The sequence shown here is derived from an EMBL/GenBank/DDBJ whole genome shotgun (WGS) entry which is preliminary data.</text>
</comment>
<evidence type="ECO:0000313" key="8">
    <source>
        <dbReference type="Proteomes" id="UP001172911"/>
    </source>
</evidence>
<keyword evidence="8" id="KW-1185">Reference proteome</keyword>
<proteinExistence type="predicted"/>
<feature type="transmembrane region" description="Helical" evidence="6">
    <location>
        <begin position="73"/>
        <end position="91"/>
    </location>
</feature>
<evidence type="ECO:0000256" key="4">
    <source>
        <dbReference type="ARBA" id="ARBA00022989"/>
    </source>
</evidence>
<accession>A0AAW7ZCY5</accession>
<evidence type="ECO:0000256" key="3">
    <source>
        <dbReference type="ARBA" id="ARBA00022692"/>
    </source>
</evidence>
<dbReference type="PANTHER" id="PTHR30086">
    <property type="entry name" value="ARGININE EXPORTER PROTEIN ARGO"/>
    <property type="match status" value="1"/>
</dbReference>
<reference evidence="7" key="1">
    <citation type="journal article" date="2023" name="J. Hazard. Mater.">
        <title>Anaerobic biodegradation of pyrene and benzo[a]pyrene by a new sulfate-reducing Desulforamulus aquiferis strain DSA.</title>
        <authorList>
            <person name="Zhang Z."/>
            <person name="Sun J."/>
            <person name="Gong X."/>
            <person name="Wang C."/>
            <person name="Wang H."/>
        </authorList>
    </citation>
    <scope>NUCLEOTIDE SEQUENCE</scope>
    <source>
        <strain evidence="7">DSA</strain>
    </source>
</reference>
<keyword evidence="4 6" id="KW-1133">Transmembrane helix</keyword>
<comment type="subcellular location">
    <subcellularLocation>
        <location evidence="1">Cell membrane</location>
        <topology evidence="1">Multi-pass membrane protein</topology>
    </subcellularLocation>
</comment>
<feature type="transmembrane region" description="Helical" evidence="6">
    <location>
        <begin position="40"/>
        <end position="67"/>
    </location>
</feature>
<dbReference type="PANTHER" id="PTHR30086:SF20">
    <property type="entry name" value="ARGININE EXPORTER PROTEIN ARGO-RELATED"/>
    <property type="match status" value="1"/>
</dbReference>
<sequence>MEVPYFFRGLLIGLSIAAPVGPIGLLCVNRSLSGGWLRGFISGIGAACADAIYGCIGGFGLTAITSFLTSNKYWLQTFGGMFLLYLGVNAYKTAPVKQNNIGHTGSLVSSFLSVFALTLSNPMTILGFTAIFAAFGLGNGGDIFSTLQLVLGVFIGSALWWLFLSSLAAYFKDRLNDKKLELINKIAGIIIIFFGLLAILT</sequence>
<protein>
    <submittedName>
        <fullName evidence="7">LysE family transporter</fullName>
    </submittedName>
</protein>